<dbReference type="SMART" id="SM00642">
    <property type="entry name" value="Aamy"/>
    <property type="match status" value="1"/>
</dbReference>
<protein>
    <submittedName>
        <fullName evidence="2">1,4-alpha-glucan branching enzyme</fullName>
    </submittedName>
</protein>
<dbReference type="PANTHER" id="PTHR43002">
    <property type="entry name" value="GLYCOGEN DEBRANCHING ENZYME"/>
    <property type="match status" value="1"/>
</dbReference>
<dbReference type="GO" id="GO:0005975">
    <property type="term" value="P:carbohydrate metabolic process"/>
    <property type="evidence" value="ECO:0007669"/>
    <property type="project" value="InterPro"/>
</dbReference>
<evidence type="ECO:0000259" key="1">
    <source>
        <dbReference type="SMART" id="SM00642"/>
    </source>
</evidence>
<name>A0A1H8LSX3_9SPHI</name>
<dbReference type="Gene3D" id="3.20.20.80">
    <property type="entry name" value="Glycosidases"/>
    <property type="match status" value="1"/>
</dbReference>
<dbReference type="RefSeq" id="WP_091212084.1">
    <property type="nucleotide sequence ID" value="NZ_FOCL01000005.1"/>
</dbReference>
<dbReference type="Pfam" id="PF00128">
    <property type="entry name" value="Alpha-amylase"/>
    <property type="match status" value="1"/>
</dbReference>
<organism evidence="2 3">
    <name type="scientific">Mucilaginibacter gossypiicola</name>
    <dbReference type="NCBI Taxonomy" id="551995"/>
    <lineage>
        <taxon>Bacteria</taxon>
        <taxon>Pseudomonadati</taxon>
        <taxon>Bacteroidota</taxon>
        <taxon>Sphingobacteriia</taxon>
        <taxon>Sphingobacteriales</taxon>
        <taxon>Sphingobacteriaceae</taxon>
        <taxon>Mucilaginibacter</taxon>
    </lineage>
</organism>
<dbReference type="EMBL" id="FOCL01000005">
    <property type="protein sequence ID" value="SEO08179.1"/>
    <property type="molecule type" value="Genomic_DNA"/>
</dbReference>
<dbReference type="AlphaFoldDB" id="A0A1H8LSX3"/>
<dbReference type="InterPro" id="IPR006047">
    <property type="entry name" value="GH13_cat_dom"/>
</dbReference>
<feature type="domain" description="Glycosyl hydrolase family 13 catalytic" evidence="1">
    <location>
        <begin position="167"/>
        <end position="574"/>
    </location>
</feature>
<sequence>METAIFTLRSANFVLWRLTATLPPPVLIIGRFVPGTPDTFEEILRADFRLLAPFSDLWVVPLSSLDLPGNGHYHYWYEVEDSSPAALGRVAITDPLAYTVDWRISKGDYAASVILVKDDLLLPCDAGGEILRLPDYSGLAELPPNNQLVIYELPTTWTRIRSSGEREVATGSFRDVIALVDPAITGSEALALPVNGIGQSYLADLGVNAIELLPPADTTYDRQWGYGTTNFFAPDFELGFPNEYSWPVASRDFAALVAACHNAGMRFIVDVVMAFAQKNAYLRAATSDFFILDPSKEPNDPDAHNSRGSGLRDGFGSSLFRYARFVNGYDPVTGGAGNYSPARQLLKLNAVRWVKDFNIDGFRLDSVENVASWDFVREFRETARLASKERFDASGQTAAAESRFLVVGEELSEPSGLITTGRLDGLWHEKFKSYIRYAILGQHADDEPSFEWTVRKLIDCRYLGYTDGAQVILYVTSHDVEGYRNERLFNFLNNNGVADTKNRIKLAFACLLTAVGIPMILAGEEFADQHDLFDAAGHVTQNGGKQVDPVNFSRAAEAWRREVLDHVSRLVRFRTGSRALGLNDTAFIHTDFNNGKRVMAWTRGDVTSGDFVVIVANFSDYGTPNAGNTEAEYRVNNWPALPAGKHWREITQDRPVPAEWAGREPVFPWEAKVYTVGV</sequence>
<accession>A0A1H8LSX3</accession>
<gene>
    <name evidence="2" type="ORF">SAMN05192574_105234</name>
</gene>
<keyword evidence="3" id="KW-1185">Reference proteome</keyword>
<dbReference type="OrthoDB" id="9761875at2"/>
<evidence type="ECO:0000313" key="3">
    <source>
        <dbReference type="Proteomes" id="UP000198942"/>
    </source>
</evidence>
<proteinExistence type="predicted"/>
<dbReference type="Proteomes" id="UP000198942">
    <property type="component" value="Unassembled WGS sequence"/>
</dbReference>
<evidence type="ECO:0000313" key="2">
    <source>
        <dbReference type="EMBL" id="SEO08179.1"/>
    </source>
</evidence>
<reference evidence="3" key="1">
    <citation type="submission" date="2016-10" db="EMBL/GenBank/DDBJ databases">
        <authorList>
            <person name="Varghese N."/>
            <person name="Submissions S."/>
        </authorList>
    </citation>
    <scope>NUCLEOTIDE SEQUENCE [LARGE SCALE GENOMIC DNA]</scope>
    <source>
        <strain evidence="3">Gh-48</strain>
    </source>
</reference>
<dbReference type="STRING" id="551995.SAMN05192574_105234"/>
<dbReference type="InterPro" id="IPR017853">
    <property type="entry name" value="GH"/>
</dbReference>
<dbReference type="SUPFAM" id="SSF51445">
    <property type="entry name" value="(Trans)glycosidases"/>
    <property type="match status" value="1"/>
</dbReference>